<proteinExistence type="predicted"/>
<gene>
    <name evidence="2" type="ORF">HY618_07705</name>
</gene>
<feature type="transmembrane region" description="Helical" evidence="1">
    <location>
        <begin position="78"/>
        <end position="96"/>
    </location>
</feature>
<name>A0A932ZTR9_UNCTE</name>
<dbReference type="Proteomes" id="UP000752292">
    <property type="component" value="Unassembled WGS sequence"/>
</dbReference>
<evidence type="ECO:0000313" key="3">
    <source>
        <dbReference type="Proteomes" id="UP000752292"/>
    </source>
</evidence>
<organism evidence="2 3">
    <name type="scientific">Tectimicrobiota bacterium</name>
    <dbReference type="NCBI Taxonomy" id="2528274"/>
    <lineage>
        <taxon>Bacteria</taxon>
        <taxon>Pseudomonadati</taxon>
        <taxon>Nitrospinota/Tectimicrobiota group</taxon>
        <taxon>Candidatus Tectimicrobiota</taxon>
    </lineage>
</organism>
<evidence type="ECO:0000256" key="1">
    <source>
        <dbReference type="SAM" id="Phobius"/>
    </source>
</evidence>
<keyword evidence="1" id="KW-1133">Transmembrane helix</keyword>
<dbReference type="AlphaFoldDB" id="A0A932ZTR9"/>
<keyword evidence="1" id="KW-0812">Transmembrane</keyword>
<dbReference type="EMBL" id="JACQRX010000335">
    <property type="protein sequence ID" value="MBI4252329.1"/>
    <property type="molecule type" value="Genomic_DNA"/>
</dbReference>
<reference evidence="2" key="1">
    <citation type="submission" date="2020-07" db="EMBL/GenBank/DDBJ databases">
        <title>Huge and variable diversity of episymbiotic CPR bacteria and DPANN archaea in groundwater ecosystems.</title>
        <authorList>
            <person name="He C.Y."/>
            <person name="Keren R."/>
            <person name="Whittaker M."/>
            <person name="Farag I.F."/>
            <person name="Doudna J."/>
            <person name="Cate J.H.D."/>
            <person name="Banfield J.F."/>
        </authorList>
    </citation>
    <scope>NUCLEOTIDE SEQUENCE</scope>
    <source>
        <strain evidence="2">NC_groundwater_1370_Ag_S-0.2um_69_93</strain>
    </source>
</reference>
<feature type="transmembrane region" description="Helical" evidence="1">
    <location>
        <begin position="47"/>
        <end position="66"/>
    </location>
</feature>
<accession>A0A932ZTR9</accession>
<keyword evidence="1" id="KW-0472">Membrane</keyword>
<comment type="caution">
    <text evidence="2">The sequence shown here is derived from an EMBL/GenBank/DDBJ whole genome shotgun (WGS) entry which is preliminary data.</text>
</comment>
<sequence>MEDSIEAALGYSLATLLVLGGARMYYEFVKLHALRDFRQDRPTLLNWLKTGFLPSFFVSVPGAFWLSQGSALGARGDFLFWFVYLFFTLLVLVSLARQAARRESAKPGEKPPIAALDPLAWLRKRMGMDGEGKG</sequence>
<protein>
    <submittedName>
        <fullName evidence="2">Uncharacterized protein</fullName>
    </submittedName>
</protein>
<feature type="transmembrane region" description="Helical" evidence="1">
    <location>
        <begin position="6"/>
        <end position="26"/>
    </location>
</feature>
<evidence type="ECO:0000313" key="2">
    <source>
        <dbReference type="EMBL" id="MBI4252329.1"/>
    </source>
</evidence>